<dbReference type="Proteomes" id="UP001219605">
    <property type="component" value="Chromosome"/>
</dbReference>
<dbReference type="EMBL" id="CP118615">
    <property type="protein sequence ID" value="WDZ85582.1"/>
    <property type="molecule type" value="Genomic_DNA"/>
</dbReference>
<dbReference type="InterPro" id="IPR036388">
    <property type="entry name" value="WH-like_DNA-bd_sf"/>
</dbReference>
<evidence type="ECO:0000313" key="1">
    <source>
        <dbReference type="EMBL" id="WDZ85582.1"/>
    </source>
</evidence>
<proteinExistence type="predicted"/>
<dbReference type="RefSeq" id="WP_275032297.1">
    <property type="nucleotide sequence ID" value="NZ_CP118615.1"/>
</dbReference>
<gene>
    <name evidence="1" type="ORF">PVK37_03765</name>
</gene>
<dbReference type="InterPro" id="IPR036390">
    <property type="entry name" value="WH_DNA-bd_sf"/>
</dbReference>
<dbReference type="SUPFAM" id="SSF46785">
    <property type="entry name" value="Winged helix' DNA-binding domain"/>
    <property type="match status" value="1"/>
</dbReference>
<protein>
    <submittedName>
        <fullName evidence="1">Uncharacterized protein</fullName>
    </submittedName>
</protein>
<keyword evidence="2" id="KW-1185">Reference proteome</keyword>
<dbReference type="Gene3D" id="1.10.10.10">
    <property type="entry name" value="Winged helix-like DNA-binding domain superfamily/Winged helix DNA-binding domain"/>
    <property type="match status" value="1"/>
</dbReference>
<reference evidence="1 2" key="1">
    <citation type="submission" date="2023-02" db="EMBL/GenBank/DDBJ databases">
        <authorList>
            <person name="Mo P."/>
        </authorList>
    </citation>
    <scope>NUCLEOTIDE SEQUENCE [LARGE SCALE GENOMIC DNA]</scope>
    <source>
        <strain evidence="1 2">HUAS 3</strain>
    </source>
</reference>
<evidence type="ECO:0000313" key="2">
    <source>
        <dbReference type="Proteomes" id="UP001219605"/>
    </source>
</evidence>
<accession>A0ABY7ZRC7</accession>
<organism evidence="1 2">
    <name type="scientific">Micromonospora cathayae</name>
    <dbReference type="NCBI Taxonomy" id="3028804"/>
    <lineage>
        <taxon>Bacteria</taxon>
        <taxon>Bacillati</taxon>
        <taxon>Actinomycetota</taxon>
        <taxon>Actinomycetes</taxon>
        <taxon>Micromonosporales</taxon>
        <taxon>Micromonosporaceae</taxon>
        <taxon>Micromonospora</taxon>
    </lineage>
</organism>
<sequence>MVAPDGQLLLQQAFRVFQDLVESEGVRVTRQSAVAPDSSRDDVWRIETSQRFCELAVQAYRRFTPRHADQVVSGVSRLMRSMRPQPILVVAPWLSPQSRELLVDQEINYLDLTGNVWLRLPNPLIIVRTEGARKDPDPSERPPVRLQGKGINALVRILVDVAPPYRMVDLARATGLSPGYVSRTLEALDEERLIDRGRDRVVHDVDWQRLLRRRAEHYGLLKSNHTRGYLARTGLTAFARDLAVTRPGDIGPDADAEYRRLIGQGEDPALVTGSFAVSDYVRVAAPAQLVLYVPDADQFADRHGLMPVDRGANVLLLRAADRSQLDRVRMVDGVLHVGVSQLALDCLAGNGRLPEEGDALLDWMRENVVAWRKDKLPER</sequence>
<name>A0ABY7ZRC7_9ACTN</name>